<dbReference type="Gene3D" id="3.40.50.720">
    <property type="entry name" value="NAD(P)-binding Rossmann-like Domain"/>
    <property type="match status" value="1"/>
</dbReference>
<accession>A0A1J5PAH6</accession>
<protein>
    <recommendedName>
        <fullName evidence="2">UDP-glucose 4-epimerase</fullName>
    </recommendedName>
</protein>
<name>A0A1J5PAH6_9ZZZZ</name>
<comment type="caution">
    <text evidence="1">The sequence shown here is derived from an EMBL/GenBank/DDBJ whole genome shotgun (WGS) entry which is preliminary data.</text>
</comment>
<dbReference type="AlphaFoldDB" id="A0A1J5PAH6"/>
<evidence type="ECO:0008006" key="2">
    <source>
        <dbReference type="Google" id="ProtNLM"/>
    </source>
</evidence>
<dbReference type="InterPro" id="IPR036291">
    <property type="entry name" value="NAD(P)-bd_dom_sf"/>
</dbReference>
<evidence type="ECO:0000313" key="1">
    <source>
        <dbReference type="EMBL" id="OIQ68218.1"/>
    </source>
</evidence>
<proteinExistence type="predicted"/>
<dbReference type="EMBL" id="MLJW01005443">
    <property type="protein sequence ID" value="OIQ68218.1"/>
    <property type="molecule type" value="Genomic_DNA"/>
</dbReference>
<reference evidence="1" key="1">
    <citation type="submission" date="2016-10" db="EMBL/GenBank/DDBJ databases">
        <title>Sequence of Gallionella enrichment culture.</title>
        <authorList>
            <person name="Poehlein A."/>
            <person name="Muehling M."/>
            <person name="Daniel R."/>
        </authorList>
    </citation>
    <scope>NUCLEOTIDE SEQUENCE</scope>
</reference>
<organism evidence="1">
    <name type="scientific">mine drainage metagenome</name>
    <dbReference type="NCBI Taxonomy" id="410659"/>
    <lineage>
        <taxon>unclassified sequences</taxon>
        <taxon>metagenomes</taxon>
        <taxon>ecological metagenomes</taxon>
    </lineage>
</organism>
<gene>
    <name evidence="1" type="ORF">GALL_501920</name>
</gene>
<dbReference type="SUPFAM" id="SSF51735">
    <property type="entry name" value="NAD(P)-binding Rossmann-fold domains"/>
    <property type="match status" value="1"/>
</dbReference>
<sequence length="84" mass="9612">MGVKALKIHLPVRFVKIIAYLSEKYCALNKKASTLNVEKLNELMAVSWHCDIENARTVLGFEPAYDLKAGVAESIKWYKTNKWL</sequence>